<evidence type="ECO:0000256" key="1">
    <source>
        <dbReference type="SAM" id="Phobius"/>
    </source>
</evidence>
<protein>
    <recommendedName>
        <fullName evidence="2">Bacterial Pleckstrin homology domain-containing protein</fullName>
    </recommendedName>
</protein>
<dbReference type="AlphaFoldDB" id="A9KII2"/>
<dbReference type="STRING" id="357809.Cphy_2066"/>
<keyword evidence="1" id="KW-1133">Transmembrane helix</keyword>
<gene>
    <name evidence="3" type="ordered locus">Cphy_2066</name>
</gene>
<proteinExistence type="predicted"/>
<dbReference type="Pfam" id="PF10882">
    <property type="entry name" value="bPH_5"/>
    <property type="match status" value="1"/>
</dbReference>
<evidence type="ECO:0000313" key="4">
    <source>
        <dbReference type="Proteomes" id="UP000000370"/>
    </source>
</evidence>
<dbReference type="Proteomes" id="UP000000370">
    <property type="component" value="Chromosome"/>
</dbReference>
<dbReference type="eggNOG" id="ENOG5030IVB">
    <property type="taxonomic scope" value="Bacteria"/>
</dbReference>
<reference evidence="4" key="1">
    <citation type="submission" date="2007-11" db="EMBL/GenBank/DDBJ databases">
        <title>Complete genome sequence of Clostridium phytofermentans ISDg.</title>
        <authorList>
            <person name="Leschine S.B."/>
            <person name="Warnick T.A."/>
            <person name="Blanchard J.L."/>
            <person name="Schnell D.J."/>
            <person name="Petit E.L."/>
            <person name="LaTouf W.G."/>
            <person name="Copeland A."/>
            <person name="Lucas S."/>
            <person name="Lapidus A."/>
            <person name="Barry K."/>
            <person name="Glavina del Rio T."/>
            <person name="Dalin E."/>
            <person name="Tice H."/>
            <person name="Pitluck S."/>
            <person name="Kiss H."/>
            <person name="Brettin T."/>
            <person name="Bruce D."/>
            <person name="Detter J.C."/>
            <person name="Han C."/>
            <person name="Kuske C."/>
            <person name="Schmutz J."/>
            <person name="Larimer F."/>
            <person name="Land M."/>
            <person name="Hauser L."/>
            <person name="Kyrpides N."/>
            <person name="Kim E.A."/>
            <person name="Richardson P."/>
        </authorList>
    </citation>
    <scope>NUCLEOTIDE SEQUENCE [LARGE SCALE GENOMIC DNA]</scope>
    <source>
        <strain evidence="4">ATCC 700394 / DSM 18823 / ISDg</strain>
    </source>
</reference>
<dbReference type="InterPro" id="IPR027783">
    <property type="entry name" value="Bacterial_PH-related"/>
</dbReference>
<evidence type="ECO:0000313" key="3">
    <source>
        <dbReference type="EMBL" id="ABX42434.1"/>
    </source>
</evidence>
<keyword evidence="4" id="KW-1185">Reference proteome</keyword>
<dbReference type="RefSeq" id="WP_012200088.1">
    <property type="nucleotide sequence ID" value="NC_010001.1"/>
</dbReference>
<organism evidence="3 4">
    <name type="scientific">Lachnoclostridium phytofermentans (strain ATCC 700394 / DSM 18823 / ISDg)</name>
    <name type="common">Clostridium phytofermentans</name>
    <dbReference type="NCBI Taxonomy" id="357809"/>
    <lineage>
        <taxon>Bacteria</taxon>
        <taxon>Bacillati</taxon>
        <taxon>Bacillota</taxon>
        <taxon>Clostridia</taxon>
        <taxon>Lachnospirales</taxon>
        <taxon>Lachnospiraceae</taxon>
    </lineage>
</organism>
<feature type="transmembrane region" description="Helical" evidence="1">
    <location>
        <begin position="6"/>
        <end position="28"/>
    </location>
</feature>
<accession>A9KII2</accession>
<keyword evidence="1" id="KW-0812">Transmembrane</keyword>
<name>A9KII2_LACP7</name>
<evidence type="ECO:0000259" key="2">
    <source>
        <dbReference type="Pfam" id="PF10882"/>
    </source>
</evidence>
<feature type="domain" description="Bacterial Pleckstrin homology" evidence="2">
    <location>
        <begin position="36"/>
        <end position="117"/>
    </location>
</feature>
<sequence length="141" mass="15786" precursor="true">MNKNKIGLIRVIIAIVILAFVLIAFVIIGKKGIKAELLEDSIVVTAFLFDEKVSYDNVESVELCDNIDYGRRSFGVGTFQIKSGNFHNDRFGDYKLAITEASTNCIVIKILGGSYLVFNQKSNQDTNDFYTKLIQKVPVIK</sequence>
<dbReference type="OrthoDB" id="2082701at2"/>
<dbReference type="HOGENOM" id="CLU_1892594_0_0_9"/>
<dbReference type="EMBL" id="CP000885">
    <property type="protein sequence ID" value="ABX42434.1"/>
    <property type="molecule type" value="Genomic_DNA"/>
</dbReference>
<keyword evidence="1" id="KW-0472">Membrane</keyword>
<dbReference type="KEGG" id="cpy:Cphy_2066"/>